<evidence type="ECO:0000313" key="1">
    <source>
        <dbReference type="EMBL" id="MDA5109526.1"/>
    </source>
</evidence>
<protein>
    <submittedName>
        <fullName evidence="1">Aspartyl-phosphate phosphatase Spo0E family protein</fullName>
    </submittedName>
</protein>
<organism evidence="1 2">
    <name type="scientific">Brevibacillus thermoruber</name>
    <dbReference type="NCBI Taxonomy" id="33942"/>
    <lineage>
        <taxon>Bacteria</taxon>
        <taxon>Bacillati</taxon>
        <taxon>Bacillota</taxon>
        <taxon>Bacilli</taxon>
        <taxon>Bacillales</taxon>
        <taxon>Paenibacillaceae</taxon>
        <taxon>Brevibacillus</taxon>
    </lineage>
</organism>
<gene>
    <name evidence="1" type="ORF">O3V59_14245</name>
</gene>
<dbReference type="AlphaFoldDB" id="A0A9X3TRZ0"/>
<dbReference type="Proteomes" id="UP001151071">
    <property type="component" value="Unassembled WGS sequence"/>
</dbReference>
<dbReference type="GO" id="GO:0046983">
    <property type="term" value="F:protein dimerization activity"/>
    <property type="evidence" value="ECO:0007669"/>
    <property type="project" value="InterPro"/>
</dbReference>
<comment type="caution">
    <text evidence="1">The sequence shown here is derived from an EMBL/GenBank/DDBJ whole genome shotgun (WGS) entry which is preliminary data.</text>
</comment>
<dbReference type="InterPro" id="IPR037208">
    <property type="entry name" value="Spo0E-like_sf"/>
</dbReference>
<dbReference type="SUPFAM" id="SSF140500">
    <property type="entry name" value="BAS1536-like"/>
    <property type="match status" value="1"/>
</dbReference>
<dbReference type="InterPro" id="IPR018540">
    <property type="entry name" value="Spo0E-like"/>
</dbReference>
<evidence type="ECO:0000313" key="2">
    <source>
        <dbReference type="Proteomes" id="UP001151071"/>
    </source>
</evidence>
<accession>A0A9X3TRZ0</accession>
<dbReference type="GO" id="GO:0043937">
    <property type="term" value="P:regulation of sporulation"/>
    <property type="evidence" value="ECO:0007669"/>
    <property type="project" value="InterPro"/>
</dbReference>
<keyword evidence="2" id="KW-1185">Reference proteome</keyword>
<dbReference type="Pfam" id="PF09388">
    <property type="entry name" value="SpoOE-like"/>
    <property type="match status" value="1"/>
</dbReference>
<dbReference type="Gene3D" id="4.10.280.10">
    <property type="entry name" value="Helix-loop-helix DNA-binding domain"/>
    <property type="match status" value="1"/>
</dbReference>
<dbReference type="EMBL" id="JAPYYP010000018">
    <property type="protein sequence ID" value="MDA5109526.1"/>
    <property type="molecule type" value="Genomic_DNA"/>
</dbReference>
<sequence length="99" mass="10592">MNAIPGPVLSRQQSPCKTVLAAAAKGKPMLPCTRRTAASSTIAVLAGIIDELTGKLHERVKENGLSHPSVLALSQELDTYIVQYQILLGEKKRAARSGR</sequence>
<name>A0A9X3TRZ0_9BACL</name>
<dbReference type="RefSeq" id="WP_082059451.1">
    <property type="nucleotide sequence ID" value="NZ_JAPYYP010000018.1"/>
</dbReference>
<proteinExistence type="predicted"/>
<reference evidence="1" key="1">
    <citation type="submission" date="2022-12" db="EMBL/GenBank/DDBJ databases">
        <title>Draft genome sequence of the thermophilic strain Brevibacillus thermoruber HT42, isolated from Los Humeros, Puebla, Mexico, with biotechnological potential.</title>
        <authorList>
            <person name="Lara Sanchez J."/>
            <person name="Solis Palacios R."/>
            <person name="Bustos Baena A.S."/>
            <person name="Ruz Baez A.E."/>
            <person name="Espinosa Luna G."/>
            <person name="Oliart Ros R.M."/>
        </authorList>
    </citation>
    <scope>NUCLEOTIDE SEQUENCE</scope>
    <source>
        <strain evidence="1">HT42</strain>
    </source>
</reference>
<dbReference type="InterPro" id="IPR036638">
    <property type="entry name" value="HLH_DNA-bd_sf"/>
</dbReference>